<evidence type="ECO:0000256" key="3">
    <source>
        <dbReference type="ARBA" id="ARBA00008277"/>
    </source>
</evidence>
<feature type="compositionally biased region" description="Polar residues" evidence="19">
    <location>
        <begin position="111"/>
        <end position="128"/>
    </location>
</feature>
<keyword evidence="12" id="KW-0472">Membrane</keyword>
<dbReference type="InterPro" id="IPR037192">
    <property type="entry name" value="ERO1-like_sf"/>
</dbReference>
<protein>
    <submittedName>
        <fullName evidence="20">Uncharacterized protein</fullName>
    </submittedName>
</protein>
<feature type="binding site" evidence="17">
    <location>
        <position position="187"/>
    </location>
    <ligand>
        <name>FAD</name>
        <dbReference type="ChEBI" id="CHEBI:57692"/>
    </ligand>
</feature>
<feature type="disulfide bond" description="Redox-active" evidence="18">
    <location>
        <begin position="385"/>
        <end position="388"/>
    </location>
</feature>
<feature type="region of interest" description="Disordered" evidence="19">
    <location>
        <begin position="104"/>
        <end position="132"/>
    </location>
</feature>
<evidence type="ECO:0000256" key="13">
    <source>
        <dbReference type="ARBA" id="ARBA00023157"/>
    </source>
</evidence>
<evidence type="ECO:0000313" key="21">
    <source>
        <dbReference type="Proteomes" id="UP000494165"/>
    </source>
</evidence>
<comment type="cofactor">
    <cofactor evidence="1 17">
        <name>FAD</name>
        <dbReference type="ChEBI" id="CHEBI:57692"/>
    </cofactor>
</comment>
<dbReference type="SUPFAM" id="SSF110019">
    <property type="entry name" value="ERO1-like"/>
    <property type="match status" value="1"/>
</dbReference>
<evidence type="ECO:0000256" key="5">
    <source>
        <dbReference type="ARBA" id="ARBA00022448"/>
    </source>
</evidence>
<dbReference type="AlphaFoldDB" id="A0A8S1DI52"/>
<dbReference type="EMBL" id="CADEPI010000146">
    <property type="protein sequence ID" value="CAB3377523.1"/>
    <property type="molecule type" value="Genomic_DNA"/>
</dbReference>
<evidence type="ECO:0000256" key="8">
    <source>
        <dbReference type="ARBA" id="ARBA00022824"/>
    </source>
</evidence>
<feature type="binding site" evidence="17">
    <location>
        <position position="240"/>
    </location>
    <ligand>
        <name>FAD</name>
        <dbReference type="ChEBI" id="CHEBI:57692"/>
    </ligand>
</feature>
<feature type="active site" description="Nucleophile" evidence="16">
    <location>
        <position position="385"/>
    </location>
</feature>
<sequence>MIIIIYGIIGFPLEILFTLSMTDLLSELHVTTLDGQIDDCLCNVDAVDIFNNNQLYPRLNSLLQRDYFKFFKVDLSTECPHWTDDSRCAIRYCHVEKCEEADIPPGLKGASENQSNKNKYSDQAQSPPESCDTDKELGYLNTTISDAAHAGFIEWEQYDDATDNFCDESSYLSPNATYVDLSLNPERYTGYKGESAHRIWNAIYKENCFRPKASTFTSYIENSKLNDMCLEKRSFYRVLSGLHSSINIHLSARYLLSDKSSLGMPSPSGTWGPNLDEFYRRFSPEHTDGEGPNWLQNLYFVYLLEMRAIAKAAPYLQREPYFTGDSEEDKMVAKAVEDILKTIKSFPHHFNESTMFNGGKQAAKLLSEFKQHFRNISKIMDCVGCDKCKLWGKLQTQGLGTALKILFSGRFNQIIKNMDISNASRTEFQLHRMEIVSLFNAFGRLSTSIYELENFRNMMR</sequence>
<feature type="active site" evidence="16">
    <location>
        <position position="388"/>
    </location>
</feature>
<dbReference type="GO" id="GO:0005789">
    <property type="term" value="C:endoplasmic reticulum membrane"/>
    <property type="evidence" value="ECO:0007669"/>
    <property type="project" value="UniProtKB-SubCell"/>
</dbReference>
<dbReference type="OrthoDB" id="269384at2759"/>
<gene>
    <name evidence="20" type="ORF">CLODIP_2_CD09616</name>
</gene>
<dbReference type="PANTHER" id="PTHR12613:SF0">
    <property type="entry name" value="ERO1-LIKE PROTEIN"/>
    <property type="match status" value="1"/>
</dbReference>
<keyword evidence="5" id="KW-0813">Transport</keyword>
<dbReference type="Proteomes" id="UP000494165">
    <property type="component" value="Unassembled WGS sequence"/>
</dbReference>
<proteinExistence type="inferred from homology"/>
<comment type="subunit">
    <text evidence="4">May function both as a monomer and a homodimer.</text>
</comment>
<evidence type="ECO:0000256" key="17">
    <source>
        <dbReference type="PIRSR" id="PIRSR017205-2"/>
    </source>
</evidence>
<dbReference type="PIRSF" id="PIRSF017205">
    <property type="entry name" value="ERO1"/>
    <property type="match status" value="1"/>
</dbReference>
<keyword evidence="8" id="KW-0256">Endoplasmic reticulum</keyword>
<dbReference type="InterPro" id="IPR007266">
    <property type="entry name" value="Ero1"/>
</dbReference>
<evidence type="ECO:0000256" key="14">
    <source>
        <dbReference type="ARBA" id="ARBA00023180"/>
    </source>
</evidence>
<dbReference type="GO" id="GO:0015035">
    <property type="term" value="F:protein-disulfide reductase activity"/>
    <property type="evidence" value="ECO:0007669"/>
    <property type="project" value="InterPro"/>
</dbReference>
<evidence type="ECO:0000256" key="18">
    <source>
        <dbReference type="PIRSR" id="PIRSR017205-3"/>
    </source>
</evidence>
<keyword evidence="15" id="KW-0676">Redox-active center</keyword>
<evidence type="ECO:0000256" key="9">
    <source>
        <dbReference type="ARBA" id="ARBA00022827"/>
    </source>
</evidence>
<evidence type="ECO:0000256" key="1">
    <source>
        <dbReference type="ARBA" id="ARBA00001974"/>
    </source>
</evidence>
<feature type="disulfide bond" description="Redox-active" evidence="18">
    <location>
        <begin position="88"/>
        <end position="93"/>
    </location>
</feature>
<dbReference type="GO" id="GO:0016972">
    <property type="term" value="F:thiol oxidase activity"/>
    <property type="evidence" value="ECO:0007669"/>
    <property type="project" value="InterPro"/>
</dbReference>
<dbReference type="Pfam" id="PF04137">
    <property type="entry name" value="ERO1"/>
    <property type="match status" value="1"/>
</dbReference>
<evidence type="ECO:0000256" key="16">
    <source>
        <dbReference type="PIRSR" id="PIRSR017205-1"/>
    </source>
</evidence>
<keyword evidence="13 18" id="KW-1015">Disulfide bond</keyword>
<evidence type="ECO:0000256" key="12">
    <source>
        <dbReference type="ARBA" id="ARBA00023136"/>
    </source>
</evidence>
<keyword evidence="7" id="KW-0732">Signal</keyword>
<keyword evidence="14" id="KW-0325">Glycoprotein</keyword>
<feature type="binding site" evidence="17">
    <location>
        <position position="243"/>
    </location>
    <ligand>
        <name>FAD</name>
        <dbReference type="ChEBI" id="CHEBI:57692"/>
    </ligand>
</feature>
<organism evidence="20 21">
    <name type="scientific">Cloeon dipterum</name>
    <dbReference type="NCBI Taxonomy" id="197152"/>
    <lineage>
        <taxon>Eukaryota</taxon>
        <taxon>Metazoa</taxon>
        <taxon>Ecdysozoa</taxon>
        <taxon>Arthropoda</taxon>
        <taxon>Hexapoda</taxon>
        <taxon>Insecta</taxon>
        <taxon>Pterygota</taxon>
        <taxon>Palaeoptera</taxon>
        <taxon>Ephemeroptera</taxon>
        <taxon>Pisciforma</taxon>
        <taxon>Baetidae</taxon>
        <taxon>Cloeon</taxon>
    </lineage>
</organism>
<name>A0A8S1DI52_9INSE</name>
<evidence type="ECO:0000313" key="20">
    <source>
        <dbReference type="EMBL" id="CAB3377523.1"/>
    </source>
</evidence>
<evidence type="ECO:0000256" key="11">
    <source>
        <dbReference type="ARBA" id="ARBA00023002"/>
    </source>
</evidence>
<keyword evidence="10" id="KW-0249">Electron transport</keyword>
<accession>A0A8S1DI52</accession>
<evidence type="ECO:0000256" key="10">
    <source>
        <dbReference type="ARBA" id="ARBA00022982"/>
    </source>
</evidence>
<keyword evidence="6" id="KW-0285">Flavoprotein</keyword>
<feature type="disulfide bond" evidence="18">
    <location>
        <begin position="131"/>
        <end position="166"/>
    </location>
</feature>
<keyword evidence="9 17" id="KW-0274">FAD</keyword>
<reference evidence="20 21" key="1">
    <citation type="submission" date="2020-04" db="EMBL/GenBank/DDBJ databases">
        <authorList>
            <person name="Alioto T."/>
            <person name="Alioto T."/>
            <person name="Gomez Garrido J."/>
        </authorList>
    </citation>
    <scope>NUCLEOTIDE SEQUENCE [LARGE SCALE GENOMIC DNA]</scope>
</reference>
<keyword evidence="11" id="KW-0560">Oxidoreductase</keyword>
<evidence type="ECO:0000256" key="4">
    <source>
        <dbReference type="ARBA" id="ARBA00011802"/>
    </source>
</evidence>
<dbReference type="PANTHER" id="PTHR12613">
    <property type="entry name" value="ERO1-RELATED"/>
    <property type="match status" value="1"/>
</dbReference>
<evidence type="ECO:0000256" key="7">
    <source>
        <dbReference type="ARBA" id="ARBA00022729"/>
    </source>
</evidence>
<evidence type="ECO:0000256" key="6">
    <source>
        <dbReference type="ARBA" id="ARBA00022630"/>
    </source>
</evidence>
<comment type="similarity">
    <text evidence="3">Belongs to the EROs family.</text>
</comment>
<dbReference type="GO" id="GO:0071949">
    <property type="term" value="F:FAD binding"/>
    <property type="evidence" value="ECO:0007669"/>
    <property type="project" value="InterPro"/>
</dbReference>
<feature type="binding site" evidence="17">
    <location>
        <position position="200"/>
    </location>
    <ligand>
        <name>FAD</name>
        <dbReference type="ChEBI" id="CHEBI:57692"/>
    </ligand>
</feature>
<evidence type="ECO:0000256" key="2">
    <source>
        <dbReference type="ARBA" id="ARBA00004367"/>
    </source>
</evidence>
<comment type="subcellular location">
    <subcellularLocation>
        <location evidence="2">Endoplasmic reticulum membrane</location>
        <topology evidence="2">Peripheral membrane protein</topology>
        <orientation evidence="2">Lumenal side</orientation>
    </subcellularLocation>
</comment>
<dbReference type="GO" id="GO:0034975">
    <property type="term" value="P:protein folding in endoplasmic reticulum"/>
    <property type="evidence" value="ECO:0007669"/>
    <property type="project" value="InterPro"/>
</dbReference>
<feature type="binding site" evidence="17">
    <location>
        <position position="189"/>
    </location>
    <ligand>
        <name>FAD</name>
        <dbReference type="ChEBI" id="CHEBI:57692"/>
    </ligand>
</feature>
<evidence type="ECO:0000256" key="15">
    <source>
        <dbReference type="ARBA" id="ARBA00023284"/>
    </source>
</evidence>
<evidence type="ECO:0000256" key="19">
    <source>
        <dbReference type="SAM" id="MobiDB-lite"/>
    </source>
</evidence>
<comment type="caution">
    <text evidence="20">The sequence shown here is derived from an EMBL/GenBank/DDBJ whole genome shotgun (WGS) entry which is preliminary data.</text>
</comment>
<keyword evidence="21" id="KW-1185">Reference proteome</keyword>
<feature type="binding site" evidence="17">
    <location>
        <position position="281"/>
    </location>
    <ligand>
        <name>FAD</name>
        <dbReference type="ChEBI" id="CHEBI:57692"/>
    </ligand>
</feature>